<reference evidence="4 5" key="1">
    <citation type="submission" date="2018-04" db="EMBL/GenBank/DDBJ databases">
        <authorList>
            <person name="Zhang X."/>
            <person name="Yuan J."/>
            <person name="Li F."/>
            <person name="Xiang J."/>
        </authorList>
    </citation>
    <scope>NUCLEOTIDE SEQUENCE [LARGE SCALE GENOMIC DNA]</scope>
    <source>
        <tissue evidence="4">Muscle</tissue>
    </source>
</reference>
<keyword evidence="5" id="KW-1185">Reference proteome</keyword>
<gene>
    <name evidence="4" type="ORF">C7M84_001722</name>
</gene>
<keyword evidence="3" id="KW-0732">Signal</keyword>
<keyword evidence="2" id="KW-1133">Transmembrane helix</keyword>
<protein>
    <submittedName>
        <fullName evidence="4">Uncharacterized protein</fullName>
    </submittedName>
</protein>
<dbReference type="Proteomes" id="UP000283509">
    <property type="component" value="Unassembled WGS sequence"/>
</dbReference>
<evidence type="ECO:0000256" key="1">
    <source>
        <dbReference type="SAM" id="MobiDB-lite"/>
    </source>
</evidence>
<feature type="compositionally biased region" description="Basic and acidic residues" evidence="1">
    <location>
        <begin position="506"/>
        <end position="522"/>
    </location>
</feature>
<feature type="compositionally biased region" description="Polar residues" evidence="1">
    <location>
        <begin position="466"/>
        <end position="477"/>
    </location>
</feature>
<feature type="region of interest" description="Disordered" evidence="1">
    <location>
        <begin position="423"/>
        <end position="596"/>
    </location>
</feature>
<feature type="transmembrane region" description="Helical" evidence="2">
    <location>
        <begin position="323"/>
        <end position="346"/>
    </location>
</feature>
<comment type="caution">
    <text evidence="4">The sequence shown here is derived from an EMBL/GenBank/DDBJ whole genome shotgun (WGS) entry which is preliminary data.</text>
</comment>
<dbReference type="AlphaFoldDB" id="A0A423TT13"/>
<accession>A0A423TT13</accession>
<keyword evidence="2" id="KW-0472">Membrane</keyword>
<feature type="compositionally biased region" description="Low complexity" evidence="1">
    <location>
        <begin position="478"/>
        <end position="504"/>
    </location>
</feature>
<dbReference type="OrthoDB" id="6372428at2759"/>
<feature type="signal peptide" evidence="3">
    <location>
        <begin position="1"/>
        <end position="35"/>
    </location>
</feature>
<organism evidence="4 5">
    <name type="scientific">Penaeus vannamei</name>
    <name type="common">Whiteleg shrimp</name>
    <name type="synonym">Litopenaeus vannamei</name>
    <dbReference type="NCBI Taxonomy" id="6689"/>
    <lineage>
        <taxon>Eukaryota</taxon>
        <taxon>Metazoa</taxon>
        <taxon>Ecdysozoa</taxon>
        <taxon>Arthropoda</taxon>
        <taxon>Crustacea</taxon>
        <taxon>Multicrustacea</taxon>
        <taxon>Malacostraca</taxon>
        <taxon>Eumalacostraca</taxon>
        <taxon>Eucarida</taxon>
        <taxon>Decapoda</taxon>
        <taxon>Dendrobranchiata</taxon>
        <taxon>Penaeoidea</taxon>
        <taxon>Penaeidae</taxon>
        <taxon>Penaeus</taxon>
    </lineage>
</organism>
<feature type="region of interest" description="Disordered" evidence="1">
    <location>
        <begin position="356"/>
        <end position="394"/>
    </location>
</feature>
<feature type="compositionally biased region" description="Pro residues" evidence="1">
    <location>
        <begin position="557"/>
        <end position="573"/>
    </location>
</feature>
<dbReference type="EMBL" id="QCYY01001225">
    <property type="protein sequence ID" value="ROT79560.1"/>
    <property type="molecule type" value="Genomic_DNA"/>
</dbReference>
<feature type="chain" id="PRO_5019001036" evidence="3">
    <location>
        <begin position="36"/>
        <end position="596"/>
    </location>
</feature>
<evidence type="ECO:0000256" key="3">
    <source>
        <dbReference type="SAM" id="SignalP"/>
    </source>
</evidence>
<evidence type="ECO:0000313" key="4">
    <source>
        <dbReference type="EMBL" id="ROT79560.1"/>
    </source>
</evidence>
<evidence type="ECO:0000256" key="2">
    <source>
        <dbReference type="SAM" id="Phobius"/>
    </source>
</evidence>
<reference evidence="4 5" key="2">
    <citation type="submission" date="2019-01" db="EMBL/GenBank/DDBJ databases">
        <title>The decoding of complex shrimp genome reveals the adaptation for benthos swimmer, frequently molting mechanism and breeding impact on genome.</title>
        <authorList>
            <person name="Sun Y."/>
            <person name="Gao Y."/>
            <person name="Yu Y."/>
        </authorList>
    </citation>
    <scope>NUCLEOTIDE SEQUENCE [LARGE SCALE GENOMIC DNA]</scope>
    <source>
        <tissue evidence="4">Muscle</tissue>
    </source>
</reference>
<name>A0A423TT13_PENVA</name>
<feature type="compositionally biased region" description="Pro residues" evidence="1">
    <location>
        <begin position="531"/>
        <end position="547"/>
    </location>
</feature>
<evidence type="ECO:0000313" key="5">
    <source>
        <dbReference type="Proteomes" id="UP000283509"/>
    </source>
</evidence>
<keyword evidence="2" id="KW-0812">Transmembrane</keyword>
<proteinExistence type="predicted"/>
<sequence length="596" mass="64225">MCFLSPFSSRAAGETLKALVVRWVVLSLLSAVCSAEYTSLKETAPGCQSSDDHLECNVTNCTEGVKFDTDDWSGKKTKNITVTGAKALHLISQRGVERIVWYFVDCSDVRVDDPGSDPLAHLRVTNSKVTSITRVAGVLKGTGSVFEKVNIDSIHQFDFHQSQISRLAIRATQKKSTIIESEVEVVDFLEVEGQFLFEITQSNITEIKKFIFNTTDNDSRIVGTNIGTIGREGFVVSGNKLLLEDVKITTLAPRAFLVRSNLVLRNSQIQHAESDSFVLENGSIDLENVMIGDKNVSFSIDKASGGLLVLALILPQSSNATGIAVGIPLSLLFGILCGAGLAYLILRRRMQGQDRSQDNMELLPSTDPVPALLSNPRRPPRPQHQTLQEEKDLSDDEIYEEYDEVTNQALPLRSVNLLPGSHLLKPSNHLSPPAGAHSNGGPPAPSLAALAPPPGTSSAREPIASASEQGRGSSTEQAAPARPPATRVREQATAAQATAAQAHQQTRRDVLGRRLRAGDLRRGLPKGRVDPPGPKPPGNAVGPPAPLARPWGKPRTPQWPPVTPSKPPPPPSELKPSSGSVSVEDDDEAIYETVPE</sequence>
<feature type="compositionally biased region" description="Acidic residues" evidence="1">
    <location>
        <begin position="583"/>
        <end position="596"/>
    </location>
</feature>